<dbReference type="GO" id="GO:0008528">
    <property type="term" value="F:G protein-coupled peptide receptor activity"/>
    <property type="evidence" value="ECO:0007669"/>
    <property type="project" value="TreeGrafter"/>
</dbReference>
<evidence type="ECO:0000256" key="5">
    <source>
        <dbReference type="ARBA" id="ARBA00023136"/>
    </source>
</evidence>
<evidence type="ECO:0000256" key="3">
    <source>
        <dbReference type="ARBA" id="ARBA00022989"/>
    </source>
</evidence>
<dbReference type="AlphaFoldDB" id="A0A8K0P622"/>
<evidence type="ECO:0000259" key="11">
    <source>
        <dbReference type="PROSITE" id="PS50261"/>
    </source>
</evidence>
<dbReference type="Pfam" id="PF00002">
    <property type="entry name" value="7tm_2"/>
    <property type="match status" value="2"/>
</dbReference>
<keyword evidence="2 10" id="KW-0812">Transmembrane</keyword>
<dbReference type="InterPro" id="IPR017981">
    <property type="entry name" value="GPCR_2-like_7TM"/>
</dbReference>
<keyword evidence="7" id="KW-0325">Glycoprotein</keyword>
<protein>
    <recommendedName>
        <fullName evidence="11">G-protein coupled receptors family 2 profile 2 domain-containing protein</fullName>
    </recommendedName>
</protein>
<feature type="transmembrane region" description="Helical" evidence="10">
    <location>
        <begin position="260"/>
        <end position="282"/>
    </location>
</feature>
<accession>A0A8K0P622</accession>
<keyword evidence="6" id="KW-0675">Receptor</keyword>
<proteinExistence type="predicted"/>
<feature type="region of interest" description="Disordered" evidence="9">
    <location>
        <begin position="557"/>
        <end position="586"/>
    </location>
</feature>
<dbReference type="InterPro" id="IPR017983">
    <property type="entry name" value="GPCR_2_secretin-like_CS"/>
</dbReference>
<reference evidence="12" key="2">
    <citation type="submission" date="2017-10" db="EMBL/GenBank/DDBJ databases">
        <title>Ladona fulva Genome sequencing and assembly.</title>
        <authorList>
            <person name="Murali S."/>
            <person name="Richards S."/>
            <person name="Bandaranaike D."/>
            <person name="Bellair M."/>
            <person name="Blankenburg K."/>
            <person name="Chao H."/>
            <person name="Dinh H."/>
            <person name="Doddapaneni H."/>
            <person name="Dugan-Rocha S."/>
            <person name="Elkadiri S."/>
            <person name="Gnanaolivu R."/>
            <person name="Hernandez B."/>
            <person name="Skinner E."/>
            <person name="Javaid M."/>
            <person name="Lee S."/>
            <person name="Li M."/>
            <person name="Ming W."/>
            <person name="Munidasa M."/>
            <person name="Muniz J."/>
            <person name="Nguyen L."/>
            <person name="Hughes D."/>
            <person name="Osuji N."/>
            <person name="Pu L.-L."/>
            <person name="Puazo M."/>
            <person name="Qu C."/>
            <person name="Quiroz J."/>
            <person name="Raj R."/>
            <person name="Weissenberger G."/>
            <person name="Xin Y."/>
            <person name="Zou X."/>
            <person name="Han Y."/>
            <person name="Worley K."/>
            <person name="Muzny D."/>
            <person name="Gibbs R."/>
        </authorList>
    </citation>
    <scope>NUCLEOTIDE SEQUENCE</scope>
    <source>
        <strain evidence="12">Sampled in the wild</strain>
    </source>
</reference>
<sequence length="586" mass="66149">MCTHMLFSHVVPSLQRMQSFMGGNEEEMASRQCLQSGDWFYRPEAGNVTWTNYSMCIPRDPILMSPPMEVNTTIGLYLQEWIPVVKMISRTGYFVSLLTLLAAFIIMASIKKLRCPRNVLHMNLFASFIMRAFMTLLKDTLFIEGIGLSNDVIMQNGEPIVLSESGHSWECKMVISLWQFFIMANYSWVLMEGLYLHNLIFLALFSDSSSITMYVVLGWDIFINFGMFLNIARVVFLKLQSSTSEETRRNKYRKWAKSTIVLIPLFGVHYTVFLGMSYAIGVNQVVEIIWLSCDLFFASFQGAVVAILYCFMNGEVKAELKKTWIFLFKYMKNKGKRTNWTSSVDNYESNNVNNNANGGILSMFVHSGQKNLSAAGRTKRVGFEGIDSSEESGDDRINCMTASSNKDSKLPSVNMRQFPQFGRQMSAPAGNIAIETKLSLREGWSIHGKQAKKGGMLSKYIGQSDLLRATKRMRKTLSTLGKFNKRDAESPFNSTSFCTTQISVDEENSNGGSSDWAQLENDGSSSPLLQEEGKDMHTMTFHRSLSDGATLRADFYDESSEESKVTVAEDELSSDVDISEHKHDIV</sequence>
<comment type="subcellular location">
    <subcellularLocation>
        <location evidence="1">Membrane</location>
        <topology evidence="1">Multi-pass membrane protein</topology>
    </subcellularLocation>
</comment>
<evidence type="ECO:0000256" key="2">
    <source>
        <dbReference type="ARBA" id="ARBA00022692"/>
    </source>
</evidence>
<gene>
    <name evidence="12" type="ORF">J437_LFUL012932</name>
</gene>
<dbReference type="Proteomes" id="UP000792457">
    <property type="component" value="Unassembled WGS sequence"/>
</dbReference>
<dbReference type="EMBL" id="KZ308730">
    <property type="protein sequence ID" value="KAG8233568.1"/>
    <property type="molecule type" value="Genomic_DNA"/>
</dbReference>
<evidence type="ECO:0000256" key="7">
    <source>
        <dbReference type="ARBA" id="ARBA00023180"/>
    </source>
</evidence>
<evidence type="ECO:0000313" key="13">
    <source>
        <dbReference type="Proteomes" id="UP000792457"/>
    </source>
</evidence>
<dbReference type="PANTHER" id="PTHR45620:SF1">
    <property type="entry name" value="G-PROTEIN COUPLED RECEPTORS FAMILY 2 PROFILE 2 DOMAIN-CONTAINING PROTEIN"/>
    <property type="match status" value="1"/>
</dbReference>
<feature type="compositionally biased region" description="Polar residues" evidence="9">
    <location>
        <begin position="504"/>
        <end position="528"/>
    </location>
</feature>
<dbReference type="InterPro" id="IPR036445">
    <property type="entry name" value="GPCR_2_extracell_dom_sf"/>
</dbReference>
<dbReference type="InterPro" id="IPR050332">
    <property type="entry name" value="GPCR_2"/>
</dbReference>
<evidence type="ECO:0000256" key="8">
    <source>
        <dbReference type="ARBA" id="ARBA00023224"/>
    </source>
</evidence>
<dbReference type="Gene3D" id="1.20.1070.10">
    <property type="entry name" value="Rhodopsin 7-helix transmembrane proteins"/>
    <property type="match status" value="2"/>
</dbReference>
<evidence type="ECO:0000256" key="6">
    <source>
        <dbReference type="ARBA" id="ARBA00023170"/>
    </source>
</evidence>
<evidence type="ECO:0000256" key="9">
    <source>
        <dbReference type="SAM" id="MobiDB-lite"/>
    </source>
</evidence>
<feature type="domain" description="G-protein coupled receptors family 2 profile 2" evidence="11">
    <location>
        <begin position="222"/>
        <end position="313"/>
    </location>
</feature>
<dbReference type="SUPFAM" id="SSF111418">
    <property type="entry name" value="Hormone receptor domain"/>
    <property type="match status" value="1"/>
</dbReference>
<feature type="transmembrane region" description="Helical" evidence="10">
    <location>
        <begin position="91"/>
        <end position="110"/>
    </location>
</feature>
<evidence type="ECO:0000256" key="4">
    <source>
        <dbReference type="ARBA" id="ARBA00023040"/>
    </source>
</evidence>
<dbReference type="OrthoDB" id="6160250at2759"/>
<evidence type="ECO:0000256" key="1">
    <source>
        <dbReference type="ARBA" id="ARBA00004141"/>
    </source>
</evidence>
<dbReference type="PROSITE" id="PS00650">
    <property type="entry name" value="G_PROTEIN_RECEP_F2_2"/>
    <property type="match status" value="1"/>
</dbReference>
<name>A0A8K0P622_LADFU</name>
<dbReference type="PRINTS" id="PR00249">
    <property type="entry name" value="GPCRSECRETIN"/>
</dbReference>
<organism evidence="12 13">
    <name type="scientific">Ladona fulva</name>
    <name type="common">Scarce chaser dragonfly</name>
    <name type="synonym">Libellula fulva</name>
    <dbReference type="NCBI Taxonomy" id="123851"/>
    <lineage>
        <taxon>Eukaryota</taxon>
        <taxon>Metazoa</taxon>
        <taxon>Ecdysozoa</taxon>
        <taxon>Arthropoda</taxon>
        <taxon>Hexapoda</taxon>
        <taxon>Insecta</taxon>
        <taxon>Pterygota</taxon>
        <taxon>Palaeoptera</taxon>
        <taxon>Odonata</taxon>
        <taxon>Epiprocta</taxon>
        <taxon>Anisoptera</taxon>
        <taxon>Libelluloidea</taxon>
        <taxon>Libellulidae</taxon>
        <taxon>Ladona</taxon>
    </lineage>
</organism>
<keyword evidence="4" id="KW-0297">G-protein coupled receptor</keyword>
<dbReference type="GO" id="GO:0005886">
    <property type="term" value="C:plasma membrane"/>
    <property type="evidence" value="ECO:0007669"/>
    <property type="project" value="TreeGrafter"/>
</dbReference>
<evidence type="ECO:0000256" key="10">
    <source>
        <dbReference type="SAM" id="Phobius"/>
    </source>
</evidence>
<dbReference type="Gene3D" id="4.10.1240.10">
    <property type="entry name" value="GPCR, family 2, extracellular hormone receptor domain"/>
    <property type="match status" value="1"/>
</dbReference>
<feature type="region of interest" description="Disordered" evidence="9">
    <location>
        <begin position="504"/>
        <end position="530"/>
    </location>
</feature>
<comment type="caution">
    <text evidence="12">The sequence shown here is derived from an EMBL/GenBank/DDBJ whole genome shotgun (WGS) entry which is preliminary data.</text>
</comment>
<feature type="transmembrane region" description="Helical" evidence="10">
    <location>
        <begin position="288"/>
        <end position="312"/>
    </location>
</feature>
<keyword evidence="5 10" id="KW-0472">Membrane</keyword>
<keyword evidence="3 10" id="KW-1133">Transmembrane helix</keyword>
<reference evidence="12" key="1">
    <citation type="submission" date="2013-04" db="EMBL/GenBank/DDBJ databases">
        <authorList>
            <person name="Qu J."/>
            <person name="Murali S.C."/>
            <person name="Bandaranaike D."/>
            <person name="Bellair M."/>
            <person name="Blankenburg K."/>
            <person name="Chao H."/>
            <person name="Dinh H."/>
            <person name="Doddapaneni H."/>
            <person name="Downs B."/>
            <person name="Dugan-Rocha S."/>
            <person name="Elkadiri S."/>
            <person name="Gnanaolivu R.D."/>
            <person name="Hernandez B."/>
            <person name="Javaid M."/>
            <person name="Jayaseelan J.C."/>
            <person name="Lee S."/>
            <person name="Li M."/>
            <person name="Ming W."/>
            <person name="Munidasa M."/>
            <person name="Muniz J."/>
            <person name="Nguyen L."/>
            <person name="Ongeri F."/>
            <person name="Osuji N."/>
            <person name="Pu L.-L."/>
            <person name="Puazo M."/>
            <person name="Qu C."/>
            <person name="Quiroz J."/>
            <person name="Raj R."/>
            <person name="Weissenberger G."/>
            <person name="Xin Y."/>
            <person name="Zou X."/>
            <person name="Han Y."/>
            <person name="Richards S."/>
            <person name="Worley K."/>
            <person name="Muzny D."/>
            <person name="Gibbs R."/>
        </authorList>
    </citation>
    <scope>NUCLEOTIDE SEQUENCE</scope>
    <source>
        <strain evidence="12">Sampled in the wild</strain>
    </source>
</reference>
<keyword evidence="13" id="KW-1185">Reference proteome</keyword>
<evidence type="ECO:0000313" key="12">
    <source>
        <dbReference type="EMBL" id="KAG8233568.1"/>
    </source>
</evidence>
<dbReference type="PANTHER" id="PTHR45620">
    <property type="entry name" value="PDF RECEPTOR-LIKE PROTEIN-RELATED"/>
    <property type="match status" value="1"/>
</dbReference>
<dbReference type="GO" id="GO:0007166">
    <property type="term" value="P:cell surface receptor signaling pathway"/>
    <property type="evidence" value="ECO:0007669"/>
    <property type="project" value="InterPro"/>
</dbReference>
<keyword evidence="8" id="KW-0807">Transducer</keyword>
<feature type="transmembrane region" description="Helical" evidence="10">
    <location>
        <begin position="211"/>
        <end position="239"/>
    </location>
</feature>
<feature type="domain" description="G-protein coupled receptors family 2 profile 2" evidence="11">
    <location>
        <begin position="85"/>
        <end position="221"/>
    </location>
</feature>
<dbReference type="PROSITE" id="PS50261">
    <property type="entry name" value="G_PROTEIN_RECEP_F2_4"/>
    <property type="match status" value="2"/>
</dbReference>
<dbReference type="GO" id="GO:0017046">
    <property type="term" value="F:peptide hormone binding"/>
    <property type="evidence" value="ECO:0007669"/>
    <property type="project" value="TreeGrafter"/>
</dbReference>
<dbReference type="InterPro" id="IPR000832">
    <property type="entry name" value="GPCR_2_secretin-like"/>
</dbReference>
<dbReference type="GO" id="GO:0007188">
    <property type="term" value="P:adenylate cyclase-modulating G protein-coupled receptor signaling pathway"/>
    <property type="evidence" value="ECO:0007669"/>
    <property type="project" value="TreeGrafter"/>
</dbReference>